<keyword evidence="8" id="KW-1185">Reference proteome</keyword>
<dbReference type="InterPro" id="IPR018483">
    <property type="entry name" value="Carb_kinase_FGGY_CS"/>
</dbReference>
<protein>
    <submittedName>
        <fullName evidence="7">Carbohydrate kinase</fullName>
    </submittedName>
</protein>
<name>A0A2T3FLU7_9CLOT</name>
<dbReference type="Gene3D" id="3.30.420.40">
    <property type="match status" value="2"/>
</dbReference>
<evidence type="ECO:0000259" key="6">
    <source>
        <dbReference type="Pfam" id="PF02782"/>
    </source>
</evidence>
<keyword evidence="2 4" id="KW-0808">Transferase</keyword>
<dbReference type="CDD" id="cd07804">
    <property type="entry name" value="ASKHA_NBD_FGGY_RrXK-like"/>
    <property type="match status" value="1"/>
</dbReference>
<dbReference type="PANTHER" id="PTHR43095">
    <property type="entry name" value="SUGAR KINASE"/>
    <property type="match status" value="1"/>
</dbReference>
<evidence type="ECO:0000259" key="5">
    <source>
        <dbReference type="Pfam" id="PF00370"/>
    </source>
</evidence>
<sequence length="508" mass="56174">MHYFLGIDVGTYSSKGVLTDESGKVVSRAVTHHGMENPEPGYYEQDADKVWWNDFCILSKMLLQQSGVEPEKIACVGGSTLGADCLPVDKDGHPLRKAILYGIDARCVEEMEYLSQYYGTEKVKKLFGRPICSGDVSAKILWIKNHEPEVYRRTHKFLTGSSYLTFKLTGKYVIDTFLGMASFRPLYYPDGSIHKEMCKPICMPEQLAEGMPVTHICGTVTKQAAKETGLKEGTPVITGTGDSAAEAISVGVLAPGDLMVQFGSSLFFYCCADRLIQDERVRGNPFLIPETYSVAAGTNNGGTLQKWYLEQLFSECLEKEKTAGLNAYEEMVKGISEISPGSDGLITLPYFAGERTPLNDPDARGMIVGLSLSHTKRHLYRSALEGIGYSVAQHIDIFRENGLPVKRIAAAGGGTKNAVWMQMVADIAGVSLETPKEDIGAAYGDALMAAIGVGFYQGFSDLRQVIQKKCIYKPDLERHELYKPFRKLFDELYRCNQEILHSLSKHNK</sequence>
<evidence type="ECO:0000256" key="1">
    <source>
        <dbReference type="ARBA" id="ARBA00009156"/>
    </source>
</evidence>
<comment type="similarity">
    <text evidence="1 4">Belongs to the FGGY kinase family.</text>
</comment>
<accession>A0A2T3FLU7</accession>
<dbReference type="GO" id="GO:0005975">
    <property type="term" value="P:carbohydrate metabolic process"/>
    <property type="evidence" value="ECO:0007669"/>
    <property type="project" value="InterPro"/>
</dbReference>
<comment type="caution">
    <text evidence="7">The sequence shown here is derived from an EMBL/GenBank/DDBJ whole genome shotgun (WGS) entry which is preliminary data.</text>
</comment>
<proteinExistence type="inferred from homology"/>
<evidence type="ECO:0000313" key="8">
    <source>
        <dbReference type="Proteomes" id="UP000241048"/>
    </source>
</evidence>
<dbReference type="InterPro" id="IPR043129">
    <property type="entry name" value="ATPase_NBD"/>
</dbReference>
<dbReference type="InterPro" id="IPR050406">
    <property type="entry name" value="FGGY_Carb_Kinase"/>
</dbReference>
<evidence type="ECO:0000313" key="7">
    <source>
        <dbReference type="EMBL" id="PST36239.1"/>
    </source>
</evidence>
<dbReference type="AlphaFoldDB" id="A0A2T3FLU7"/>
<dbReference type="GO" id="GO:0016773">
    <property type="term" value="F:phosphotransferase activity, alcohol group as acceptor"/>
    <property type="evidence" value="ECO:0007669"/>
    <property type="project" value="InterPro"/>
</dbReference>
<dbReference type="Pfam" id="PF02782">
    <property type="entry name" value="FGGY_C"/>
    <property type="match status" value="1"/>
</dbReference>
<dbReference type="InterPro" id="IPR018485">
    <property type="entry name" value="FGGY_C"/>
</dbReference>
<dbReference type="Proteomes" id="UP000241048">
    <property type="component" value="Unassembled WGS sequence"/>
</dbReference>
<dbReference type="Pfam" id="PF00370">
    <property type="entry name" value="FGGY_N"/>
    <property type="match status" value="1"/>
</dbReference>
<dbReference type="PROSITE" id="PS00445">
    <property type="entry name" value="FGGY_KINASES_2"/>
    <property type="match status" value="1"/>
</dbReference>
<organism evidence="7 8">
    <name type="scientific">Clostridium fessum</name>
    <dbReference type="NCBI Taxonomy" id="2126740"/>
    <lineage>
        <taxon>Bacteria</taxon>
        <taxon>Bacillati</taxon>
        <taxon>Bacillota</taxon>
        <taxon>Clostridia</taxon>
        <taxon>Eubacteriales</taxon>
        <taxon>Clostridiaceae</taxon>
        <taxon>Clostridium</taxon>
    </lineage>
</organism>
<evidence type="ECO:0000256" key="3">
    <source>
        <dbReference type="ARBA" id="ARBA00022777"/>
    </source>
</evidence>
<feature type="domain" description="Carbohydrate kinase FGGY C-terminal" evidence="6">
    <location>
        <begin position="264"/>
        <end position="451"/>
    </location>
</feature>
<evidence type="ECO:0000256" key="2">
    <source>
        <dbReference type="ARBA" id="ARBA00022679"/>
    </source>
</evidence>
<dbReference type="InterPro" id="IPR018484">
    <property type="entry name" value="FGGY_N"/>
</dbReference>
<dbReference type="RefSeq" id="WP_107001652.1">
    <property type="nucleotide sequence ID" value="NZ_JAQDZI010000014.1"/>
</dbReference>
<dbReference type="GO" id="GO:0016301">
    <property type="term" value="F:kinase activity"/>
    <property type="evidence" value="ECO:0007669"/>
    <property type="project" value="UniProtKB-KW"/>
</dbReference>
<dbReference type="PIRSF" id="PIRSF000538">
    <property type="entry name" value="GlpK"/>
    <property type="match status" value="1"/>
</dbReference>
<evidence type="ECO:0000256" key="4">
    <source>
        <dbReference type="RuleBase" id="RU003733"/>
    </source>
</evidence>
<dbReference type="InterPro" id="IPR000577">
    <property type="entry name" value="Carb_kinase_FGGY"/>
</dbReference>
<dbReference type="EMBL" id="PYLO01000005">
    <property type="protein sequence ID" value="PST36239.1"/>
    <property type="molecule type" value="Genomic_DNA"/>
</dbReference>
<keyword evidence="3 4" id="KW-0418">Kinase</keyword>
<dbReference type="PANTHER" id="PTHR43095:SF5">
    <property type="entry name" value="XYLULOSE KINASE"/>
    <property type="match status" value="1"/>
</dbReference>
<dbReference type="SUPFAM" id="SSF53067">
    <property type="entry name" value="Actin-like ATPase domain"/>
    <property type="match status" value="2"/>
</dbReference>
<reference evidence="7 8" key="1">
    <citation type="submission" date="2018-03" db="EMBL/GenBank/DDBJ databases">
        <title>Lachnoclostridium SNUG30386 gen.nov., sp.nov., isolated from human faeces.</title>
        <authorList>
            <person name="Seo B."/>
            <person name="Jeon K."/>
            <person name="Ko G."/>
        </authorList>
    </citation>
    <scope>NUCLEOTIDE SEQUENCE [LARGE SCALE GENOMIC DNA]</scope>
    <source>
        <strain evidence="7 8">SNUG30386</strain>
    </source>
</reference>
<gene>
    <name evidence="7" type="ORF">C7U56_13505</name>
</gene>
<feature type="domain" description="Carbohydrate kinase FGGY N-terminal" evidence="5">
    <location>
        <begin position="3"/>
        <end position="247"/>
    </location>
</feature>